<evidence type="ECO:0000259" key="8">
    <source>
        <dbReference type="PROSITE" id="PS50089"/>
    </source>
</evidence>
<dbReference type="PANTHER" id="PTHR15710">
    <property type="entry name" value="E3 UBIQUITIN-PROTEIN LIGASE PRAJA"/>
    <property type="match status" value="1"/>
</dbReference>
<dbReference type="PROSITE" id="PS50089">
    <property type="entry name" value="ZF_RING_2"/>
    <property type="match status" value="1"/>
</dbReference>
<keyword evidence="4" id="KW-0833">Ubl conjugation pathway</keyword>
<evidence type="ECO:0000313" key="9">
    <source>
        <dbReference type="EMBL" id="GJN25629.1"/>
    </source>
</evidence>
<keyword evidence="3 6" id="KW-0863">Zinc-finger</keyword>
<evidence type="ECO:0000256" key="7">
    <source>
        <dbReference type="SAM" id="MobiDB-lite"/>
    </source>
</evidence>
<dbReference type="GO" id="GO:0016567">
    <property type="term" value="P:protein ubiquitination"/>
    <property type="evidence" value="ECO:0007669"/>
    <property type="project" value="TreeGrafter"/>
</dbReference>
<comment type="caution">
    <text evidence="9">The sequence shown here is derived from an EMBL/GenBank/DDBJ whole genome shotgun (WGS) entry which is preliminary data.</text>
</comment>
<dbReference type="Gene3D" id="3.30.40.10">
    <property type="entry name" value="Zinc/RING finger domain, C3HC4 (zinc finger)"/>
    <property type="match status" value="1"/>
</dbReference>
<gene>
    <name evidence="9" type="primary">gb13482</name>
    <name evidence="9" type="ORF">PR202_gb13482</name>
</gene>
<dbReference type="InterPro" id="IPR001841">
    <property type="entry name" value="Znf_RING"/>
</dbReference>
<dbReference type="AlphaFoldDB" id="A0AAV5EQL5"/>
<keyword evidence="5" id="KW-0862">Zinc</keyword>
<reference evidence="9" key="1">
    <citation type="journal article" date="2018" name="DNA Res.">
        <title>Multiple hybrid de novo genome assembly of finger millet, an orphan allotetraploid crop.</title>
        <authorList>
            <person name="Hatakeyama M."/>
            <person name="Aluri S."/>
            <person name="Balachadran M.T."/>
            <person name="Sivarajan S.R."/>
            <person name="Patrignani A."/>
            <person name="Gruter S."/>
            <person name="Poveda L."/>
            <person name="Shimizu-Inatsugi R."/>
            <person name="Baeten J."/>
            <person name="Francoijs K.J."/>
            <person name="Nataraja K.N."/>
            <person name="Reddy Y.A.N."/>
            <person name="Phadnis S."/>
            <person name="Ravikumar R.L."/>
            <person name="Schlapbach R."/>
            <person name="Sreeman S.M."/>
            <person name="Shimizu K.K."/>
        </authorList>
    </citation>
    <scope>NUCLEOTIDE SEQUENCE</scope>
</reference>
<dbReference type="GO" id="GO:0008270">
    <property type="term" value="F:zinc ion binding"/>
    <property type="evidence" value="ECO:0007669"/>
    <property type="project" value="UniProtKB-KW"/>
</dbReference>
<evidence type="ECO:0000313" key="10">
    <source>
        <dbReference type="Proteomes" id="UP001054889"/>
    </source>
</evidence>
<feature type="region of interest" description="Disordered" evidence="7">
    <location>
        <begin position="75"/>
        <end position="97"/>
    </location>
</feature>
<proteinExistence type="predicted"/>
<evidence type="ECO:0000256" key="5">
    <source>
        <dbReference type="ARBA" id="ARBA00022833"/>
    </source>
</evidence>
<keyword evidence="10" id="KW-1185">Reference proteome</keyword>
<name>A0AAV5EQL5_ELECO</name>
<dbReference type="EMBL" id="BQKI01000078">
    <property type="protein sequence ID" value="GJN25629.1"/>
    <property type="molecule type" value="Genomic_DNA"/>
</dbReference>
<dbReference type="PANTHER" id="PTHR15710:SF194">
    <property type="entry name" value="RING_U-BOX SUPERFAMILY PROTEIN"/>
    <property type="match status" value="1"/>
</dbReference>
<dbReference type="Pfam" id="PF12678">
    <property type="entry name" value="zf-rbx1"/>
    <property type="match status" value="1"/>
</dbReference>
<dbReference type="SMART" id="SM00184">
    <property type="entry name" value="RING"/>
    <property type="match status" value="1"/>
</dbReference>
<evidence type="ECO:0000256" key="1">
    <source>
        <dbReference type="ARBA" id="ARBA00004906"/>
    </source>
</evidence>
<sequence length="162" mass="18888">MAVSPRRWWPSSPDSYFDLRPSDELYNAIDWGTILRPFFWGPGADDAGDDALHRQLPEVAPRDEDCAICLQHLACSSSSEEDEEEEEEEEGATPRAMPCSHVFHERSIFQLVRHNRECPLCRKPLPTPQPQWHGYHYRDDDDDDRLQRTMPVPREMLEIEVL</sequence>
<evidence type="ECO:0000256" key="6">
    <source>
        <dbReference type="PROSITE-ProRule" id="PRU00175"/>
    </source>
</evidence>
<feature type="domain" description="RING-type" evidence="8">
    <location>
        <begin position="66"/>
        <end position="122"/>
    </location>
</feature>
<dbReference type="GO" id="GO:0061630">
    <property type="term" value="F:ubiquitin protein ligase activity"/>
    <property type="evidence" value="ECO:0007669"/>
    <property type="project" value="TreeGrafter"/>
</dbReference>
<evidence type="ECO:0000256" key="2">
    <source>
        <dbReference type="ARBA" id="ARBA00022723"/>
    </source>
</evidence>
<organism evidence="9 10">
    <name type="scientific">Eleusine coracana subsp. coracana</name>
    <dbReference type="NCBI Taxonomy" id="191504"/>
    <lineage>
        <taxon>Eukaryota</taxon>
        <taxon>Viridiplantae</taxon>
        <taxon>Streptophyta</taxon>
        <taxon>Embryophyta</taxon>
        <taxon>Tracheophyta</taxon>
        <taxon>Spermatophyta</taxon>
        <taxon>Magnoliopsida</taxon>
        <taxon>Liliopsida</taxon>
        <taxon>Poales</taxon>
        <taxon>Poaceae</taxon>
        <taxon>PACMAD clade</taxon>
        <taxon>Chloridoideae</taxon>
        <taxon>Cynodonteae</taxon>
        <taxon>Eleusininae</taxon>
        <taxon>Eleusine</taxon>
    </lineage>
</organism>
<dbReference type="GO" id="GO:0005737">
    <property type="term" value="C:cytoplasm"/>
    <property type="evidence" value="ECO:0007669"/>
    <property type="project" value="TreeGrafter"/>
</dbReference>
<comment type="pathway">
    <text evidence="1">Protein modification; protein ubiquitination.</text>
</comment>
<reference evidence="9" key="2">
    <citation type="submission" date="2021-12" db="EMBL/GenBank/DDBJ databases">
        <title>Resequencing data analysis of finger millet.</title>
        <authorList>
            <person name="Hatakeyama M."/>
            <person name="Aluri S."/>
            <person name="Balachadran M.T."/>
            <person name="Sivarajan S.R."/>
            <person name="Poveda L."/>
            <person name="Shimizu-Inatsugi R."/>
            <person name="Schlapbach R."/>
            <person name="Sreeman S.M."/>
            <person name="Shimizu K.K."/>
        </authorList>
    </citation>
    <scope>NUCLEOTIDE SEQUENCE</scope>
</reference>
<dbReference type="Proteomes" id="UP001054889">
    <property type="component" value="Unassembled WGS sequence"/>
</dbReference>
<feature type="compositionally biased region" description="Acidic residues" evidence="7">
    <location>
        <begin position="79"/>
        <end position="91"/>
    </location>
</feature>
<dbReference type="InterPro" id="IPR024766">
    <property type="entry name" value="Znf_RING_H2"/>
</dbReference>
<dbReference type="InterPro" id="IPR013083">
    <property type="entry name" value="Znf_RING/FYVE/PHD"/>
</dbReference>
<evidence type="ECO:0000256" key="3">
    <source>
        <dbReference type="ARBA" id="ARBA00022771"/>
    </source>
</evidence>
<protein>
    <recommendedName>
        <fullName evidence="8">RING-type domain-containing protein</fullName>
    </recommendedName>
</protein>
<evidence type="ECO:0000256" key="4">
    <source>
        <dbReference type="ARBA" id="ARBA00022786"/>
    </source>
</evidence>
<keyword evidence="2" id="KW-0479">Metal-binding</keyword>
<dbReference type="SUPFAM" id="SSF57850">
    <property type="entry name" value="RING/U-box"/>
    <property type="match status" value="1"/>
</dbReference>
<accession>A0AAV5EQL5</accession>